<reference evidence="1 2" key="1">
    <citation type="submission" date="2024-01" db="EMBL/GenBank/DDBJ databases">
        <title>The genomes of 5 underutilized Papilionoideae crops provide insights into root nodulation and disease resistanc.</title>
        <authorList>
            <person name="Jiang F."/>
        </authorList>
    </citation>
    <scope>NUCLEOTIDE SEQUENCE [LARGE SCALE GENOMIC DNA]</scope>
    <source>
        <strain evidence="1">LVBAO_FW01</strain>
        <tissue evidence="1">Leaves</tissue>
    </source>
</reference>
<dbReference type="AlphaFoldDB" id="A0AAN9KC55"/>
<protein>
    <submittedName>
        <fullName evidence="1">Uncharacterized protein</fullName>
    </submittedName>
</protein>
<gene>
    <name evidence="1" type="ORF">VNO77_38916</name>
</gene>
<dbReference type="Proteomes" id="UP001367508">
    <property type="component" value="Unassembled WGS sequence"/>
</dbReference>
<name>A0AAN9KC55_CANGL</name>
<sequence>MVRGKFGILKERKSKLPHLRFEAGTQGLCVGTPTTEPNAHLALWHSSFKFKDVLSGLHAFAWRQASGAREFSSLITNGLRSRLDLLLVVGGLCCLYVLFGGEEGQTWYRLGPCSLVRKTAKWIQALEDFLWQANENRDDYATNRIHARSWPGLCEVIGFDYYNNKSRLSAGLHAYDPMQHYLHWSSFHAYCLGSNFRELTWC</sequence>
<evidence type="ECO:0000313" key="1">
    <source>
        <dbReference type="EMBL" id="KAK7313721.1"/>
    </source>
</evidence>
<organism evidence="1 2">
    <name type="scientific">Canavalia gladiata</name>
    <name type="common">Sword bean</name>
    <name type="synonym">Dolichos gladiatus</name>
    <dbReference type="NCBI Taxonomy" id="3824"/>
    <lineage>
        <taxon>Eukaryota</taxon>
        <taxon>Viridiplantae</taxon>
        <taxon>Streptophyta</taxon>
        <taxon>Embryophyta</taxon>
        <taxon>Tracheophyta</taxon>
        <taxon>Spermatophyta</taxon>
        <taxon>Magnoliopsida</taxon>
        <taxon>eudicotyledons</taxon>
        <taxon>Gunneridae</taxon>
        <taxon>Pentapetalae</taxon>
        <taxon>rosids</taxon>
        <taxon>fabids</taxon>
        <taxon>Fabales</taxon>
        <taxon>Fabaceae</taxon>
        <taxon>Papilionoideae</taxon>
        <taxon>50 kb inversion clade</taxon>
        <taxon>NPAAA clade</taxon>
        <taxon>indigoferoid/millettioid clade</taxon>
        <taxon>Phaseoleae</taxon>
        <taxon>Canavalia</taxon>
    </lineage>
</organism>
<accession>A0AAN9KC55</accession>
<keyword evidence="2" id="KW-1185">Reference proteome</keyword>
<evidence type="ECO:0000313" key="2">
    <source>
        <dbReference type="Proteomes" id="UP001367508"/>
    </source>
</evidence>
<comment type="caution">
    <text evidence="1">The sequence shown here is derived from an EMBL/GenBank/DDBJ whole genome shotgun (WGS) entry which is preliminary data.</text>
</comment>
<dbReference type="EMBL" id="JAYMYQ010000009">
    <property type="protein sequence ID" value="KAK7313721.1"/>
    <property type="molecule type" value="Genomic_DNA"/>
</dbReference>
<proteinExistence type="predicted"/>